<reference evidence="1" key="1">
    <citation type="journal article" date="2012" name="Nat. Biotechnol.">
        <title>Draft genome sequence of pigeonpea (Cajanus cajan), an orphan legume crop of resource-poor farmers.</title>
        <authorList>
            <person name="Varshney R.K."/>
            <person name="Chen W."/>
            <person name="Li Y."/>
            <person name="Bharti A.K."/>
            <person name="Saxena R.K."/>
            <person name="Schlueter J.A."/>
            <person name="Donoghue M.T."/>
            <person name="Azam S."/>
            <person name="Fan G."/>
            <person name="Whaley A.M."/>
            <person name="Farmer A.D."/>
            <person name="Sheridan J."/>
            <person name="Iwata A."/>
            <person name="Tuteja R."/>
            <person name="Penmetsa R.V."/>
            <person name="Wu W."/>
            <person name="Upadhyaya H.D."/>
            <person name="Yang S.P."/>
            <person name="Shah T."/>
            <person name="Saxena K.B."/>
            <person name="Michael T."/>
            <person name="McCombie W.R."/>
            <person name="Yang B."/>
            <person name="Zhang G."/>
            <person name="Yang H."/>
            <person name="Wang J."/>
            <person name="Spillane C."/>
            <person name="Cook D.R."/>
            <person name="May G.D."/>
            <person name="Xu X."/>
            <person name="Jackson S.A."/>
        </authorList>
    </citation>
    <scope>NUCLEOTIDE SEQUENCE [LARGE SCALE GENOMIC DNA]</scope>
</reference>
<keyword evidence="2" id="KW-1185">Reference proteome</keyword>
<dbReference type="OMA" id="YCREEDD"/>
<dbReference type="PANTHER" id="PTHR11439">
    <property type="entry name" value="GAG-POL-RELATED RETROTRANSPOSON"/>
    <property type="match status" value="1"/>
</dbReference>
<accession>A0A151RFG9</accession>
<evidence type="ECO:0008006" key="3">
    <source>
        <dbReference type="Google" id="ProtNLM"/>
    </source>
</evidence>
<dbReference type="EMBL" id="KQ483791">
    <property type="protein sequence ID" value="KYP41145.1"/>
    <property type="molecule type" value="Genomic_DNA"/>
</dbReference>
<proteinExistence type="predicted"/>
<evidence type="ECO:0000313" key="2">
    <source>
        <dbReference type="Proteomes" id="UP000075243"/>
    </source>
</evidence>
<name>A0A151RFG9_CAJCA</name>
<dbReference type="PANTHER" id="PTHR11439:SF497">
    <property type="entry name" value="CYSTEINE-RICH RLK (RECEPTOR-LIKE PROTEIN KINASE) 8"/>
    <property type="match status" value="1"/>
</dbReference>
<dbReference type="AlphaFoldDB" id="A0A151RFG9"/>
<protein>
    <recommendedName>
        <fullName evidence="3">Reverse transcriptase Ty1/copia-type domain-containing protein</fullName>
    </recommendedName>
</protein>
<sequence length="154" mass="17678">MKDLGHLTYFLGLKVHFQQKDIFVSQNKYTQDLIQLACLTNATVVDTPVEVNVKLRWDEGELLPDPTLYKNLVGSLTYLTITRLDIFFDVHTVSKFMQNLRHLHFSTIQCIIKYLLATPRRGLFFPTTSLGIKLKAYNDGDWTGCSDTRKSTTC</sequence>
<evidence type="ECO:0000313" key="1">
    <source>
        <dbReference type="EMBL" id="KYP41145.1"/>
    </source>
</evidence>
<dbReference type="Proteomes" id="UP000075243">
    <property type="component" value="Unassembled WGS sequence"/>
</dbReference>
<organism evidence="1 2">
    <name type="scientific">Cajanus cajan</name>
    <name type="common">Pigeon pea</name>
    <name type="synonym">Cajanus indicus</name>
    <dbReference type="NCBI Taxonomy" id="3821"/>
    <lineage>
        <taxon>Eukaryota</taxon>
        <taxon>Viridiplantae</taxon>
        <taxon>Streptophyta</taxon>
        <taxon>Embryophyta</taxon>
        <taxon>Tracheophyta</taxon>
        <taxon>Spermatophyta</taxon>
        <taxon>Magnoliopsida</taxon>
        <taxon>eudicotyledons</taxon>
        <taxon>Gunneridae</taxon>
        <taxon>Pentapetalae</taxon>
        <taxon>rosids</taxon>
        <taxon>fabids</taxon>
        <taxon>Fabales</taxon>
        <taxon>Fabaceae</taxon>
        <taxon>Papilionoideae</taxon>
        <taxon>50 kb inversion clade</taxon>
        <taxon>NPAAA clade</taxon>
        <taxon>indigoferoid/millettioid clade</taxon>
        <taxon>Phaseoleae</taxon>
        <taxon>Cajanus</taxon>
    </lineage>
</organism>
<dbReference type="Gramene" id="C.cajan_37557.t">
    <property type="protein sequence ID" value="C.cajan_37557.t.cds1"/>
    <property type="gene ID" value="C.cajan_37557"/>
</dbReference>
<gene>
    <name evidence="1" type="ORF">KK1_037484</name>
</gene>